<keyword evidence="9" id="KW-1185">Reference proteome</keyword>
<name>A0A3Q3WVP8_MOLML</name>
<accession>A0A3Q3WVP8</accession>
<feature type="transmembrane region" description="Helical" evidence="7">
    <location>
        <begin position="84"/>
        <end position="105"/>
    </location>
</feature>
<evidence type="ECO:0000256" key="6">
    <source>
        <dbReference type="ARBA" id="ARBA00023136"/>
    </source>
</evidence>
<dbReference type="Proteomes" id="UP000261620">
    <property type="component" value="Unplaced"/>
</dbReference>
<evidence type="ECO:0000256" key="3">
    <source>
        <dbReference type="ARBA" id="ARBA00022692"/>
    </source>
</evidence>
<organism evidence="8 9">
    <name type="scientific">Mola mola</name>
    <name type="common">Ocean sunfish</name>
    <name type="synonym">Tetraodon mola</name>
    <dbReference type="NCBI Taxonomy" id="94237"/>
    <lineage>
        <taxon>Eukaryota</taxon>
        <taxon>Metazoa</taxon>
        <taxon>Chordata</taxon>
        <taxon>Craniata</taxon>
        <taxon>Vertebrata</taxon>
        <taxon>Euteleostomi</taxon>
        <taxon>Actinopterygii</taxon>
        <taxon>Neopterygii</taxon>
        <taxon>Teleostei</taxon>
        <taxon>Neoteleostei</taxon>
        <taxon>Acanthomorphata</taxon>
        <taxon>Eupercaria</taxon>
        <taxon>Tetraodontiformes</taxon>
        <taxon>Molidae</taxon>
        <taxon>Mola</taxon>
    </lineage>
</organism>
<evidence type="ECO:0000256" key="2">
    <source>
        <dbReference type="ARBA" id="ARBA00008141"/>
    </source>
</evidence>
<evidence type="ECO:0000256" key="7">
    <source>
        <dbReference type="SAM" id="Phobius"/>
    </source>
</evidence>
<protein>
    <recommendedName>
        <fullName evidence="10">Ninjurin 2</fullName>
    </recommendedName>
</protein>
<sequence length="112" mass="12634">MIARSSPSMHRKHKITASLINMKPRPSSSFYTVIVTPICLSLALQVVVGALLICVVIFHFMVLSTFRWNLNDVRKHRRLNILENVTTVMVFLIVVVNILITATGVHRANHSD</sequence>
<keyword evidence="5 7" id="KW-1133">Transmembrane helix</keyword>
<dbReference type="Pfam" id="PF04923">
    <property type="entry name" value="Ninjurin"/>
    <property type="match status" value="1"/>
</dbReference>
<dbReference type="PANTHER" id="PTHR12316:SF19">
    <property type="entry name" value="NINJURIN-1"/>
    <property type="match status" value="1"/>
</dbReference>
<reference evidence="8" key="2">
    <citation type="submission" date="2025-09" db="UniProtKB">
        <authorList>
            <consortium name="Ensembl"/>
        </authorList>
    </citation>
    <scope>IDENTIFICATION</scope>
</reference>
<evidence type="ECO:0000256" key="1">
    <source>
        <dbReference type="ARBA" id="ARBA00004141"/>
    </source>
</evidence>
<evidence type="ECO:0008006" key="10">
    <source>
        <dbReference type="Google" id="ProtNLM"/>
    </source>
</evidence>
<dbReference type="InterPro" id="IPR007007">
    <property type="entry name" value="Ninjurin"/>
</dbReference>
<dbReference type="AlphaFoldDB" id="A0A3Q3WVP8"/>
<feature type="transmembrane region" description="Helical" evidence="7">
    <location>
        <begin position="30"/>
        <end position="63"/>
    </location>
</feature>
<evidence type="ECO:0000256" key="4">
    <source>
        <dbReference type="ARBA" id="ARBA00022889"/>
    </source>
</evidence>
<proteinExistence type="inferred from homology"/>
<evidence type="ECO:0000256" key="5">
    <source>
        <dbReference type="ARBA" id="ARBA00022989"/>
    </source>
</evidence>
<dbReference type="PANTHER" id="PTHR12316">
    <property type="entry name" value="NINJURIN-RELATED"/>
    <property type="match status" value="1"/>
</dbReference>
<evidence type="ECO:0000313" key="8">
    <source>
        <dbReference type="Ensembl" id="ENSMMOP00000022543.1"/>
    </source>
</evidence>
<keyword evidence="4" id="KW-0130">Cell adhesion</keyword>
<comment type="subcellular location">
    <subcellularLocation>
        <location evidence="1">Membrane</location>
        <topology evidence="1">Multi-pass membrane protein</topology>
    </subcellularLocation>
</comment>
<dbReference type="Ensembl" id="ENSMMOT00000022914.1">
    <property type="protein sequence ID" value="ENSMMOP00000022543.1"/>
    <property type="gene ID" value="ENSMMOG00000017133.1"/>
</dbReference>
<evidence type="ECO:0000313" key="9">
    <source>
        <dbReference type="Proteomes" id="UP000261620"/>
    </source>
</evidence>
<reference evidence="8" key="1">
    <citation type="submission" date="2025-08" db="UniProtKB">
        <authorList>
            <consortium name="Ensembl"/>
        </authorList>
    </citation>
    <scope>IDENTIFICATION</scope>
</reference>
<keyword evidence="6 7" id="KW-0472">Membrane</keyword>
<dbReference type="GO" id="GO:0042246">
    <property type="term" value="P:tissue regeneration"/>
    <property type="evidence" value="ECO:0007669"/>
    <property type="project" value="InterPro"/>
</dbReference>
<dbReference type="GO" id="GO:0016020">
    <property type="term" value="C:membrane"/>
    <property type="evidence" value="ECO:0007669"/>
    <property type="project" value="UniProtKB-SubCell"/>
</dbReference>
<dbReference type="GO" id="GO:0007155">
    <property type="term" value="P:cell adhesion"/>
    <property type="evidence" value="ECO:0007669"/>
    <property type="project" value="UniProtKB-KW"/>
</dbReference>
<comment type="similarity">
    <text evidence="2">Belongs to the ninjurin family.</text>
</comment>
<dbReference type="STRING" id="94237.ENSMMOP00000022543"/>
<keyword evidence="3 7" id="KW-0812">Transmembrane</keyword>